<accession>X0Y638</accession>
<sequence>MTQPSIIRSPDDPALADLCRALAEHAQQLDRDEAWPVEQLRLCADYGV</sequence>
<reference evidence="1" key="1">
    <citation type="journal article" date="2014" name="Front. Microbiol.">
        <title>High frequency of phylogenetically diverse reductive dehalogenase-homologous genes in deep subseafloor sedimentary metagenomes.</title>
        <authorList>
            <person name="Kawai M."/>
            <person name="Futagami T."/>
            <person name="Toyoda A."/>
            <person name="Takaki Y."/>
            <person name="Nishi S."/>
            <person name="Hori S."/>
            <person name="Arai W."/>
            <person name="Tsubouchi T."/>
            <person name="Morono Y."/>
            <person name="Uchiyama I."/>
            <person name="Ito T."/>
            <person name="Fujiyama A."/>
            <person name="Inagaki F."/>
            <person name="Takami H."/>
        </authorList>
    </citation>
    <scope>NUCLEOTIDE SEQUENCE</scope>
    <source>
        <strain evidence="1">Expedition CK06-06</strain>
    </source>
</reference>
<name>X0Y638_9ZZZZ</name>
<dbReference type="EMBL" id="BARS01057743">
    <property type="protein sequence ID" value="GAG42762.1"/>
    <property type="molecule type" value="Genomic_DNA"/>
</dbReference>
<proteinExistence type="predicted"/>
<gene>
    <name evidence="1" type="ORF">S01H1_84536</name>
</gene>
<protein>
    <submittedName>
        <fullName evidence="1">Uncharacterized protein</fullName>
    </submittedName>
</protein>
<evidence type="ECO:0000313" key="1">
    <source>
        <dbReference type="EMBL" id="GAG42762.1"/>
    </source>
</evidence>
<feature type="non-terminal residue" evidence="1">
    <location>
        <position position="48"/>
    </location>
</feature>
<dbReference type="AlphaFoldDB" id="X0Y638"/>
<organism evidence="1">
    <name type="scientific">marine sediment metagenome</name>
    <dbReference type="NCBI Taxonomy" id="412755"/>
    <lineage>
        <taxon>unclassified sequences</taxon>
        <taxon>metagenomes</taxon>
        <taxon>ecological metagenomes</taxon>
    </lineage>
</organism>
<comment type="caution">
    <text evidence="1">The sequence shown here is derived from an EMBL/GenBank/DDBJ whole genome shotgun (WGS) entry which is preliminary data.</text>
</comment>